<evidence type="ECO:0000256" key="4">
    <source>
        <dbReference type="SAM" id="SignalP"/>
    </source>
</evidence>
<feature type="compositionally biased region" description="Low complexity" evidence="2">
    <location>
        <begin position="37"/>
        <end position="51"/>
    </location>
</feature>
<evidence type="ECO:0000256" key="1">
    <source>
        <dbReference type="ARBA" id="ARBA00022729"/>
    </source>
</evidence>
<gene>
    <name evidence="5" type="ORF">SLS60_005410</name>
</gene>
<dbReference type="EMBL" id="JAKJXO020000006">
    <property type="protein sequence ID" value="KAL1603819.1"/>
    <property type="molecule type" value="Genomic_DNA"/>
</dbReference>
<feature type="signal peptide" evidence="4">
    <location>
        <begin position="1"/>
        <end position="18"/>
    </location>
</feature>
<keyword evidence="3" id="KW-0472">Membrane</keyword>
<name>A0ABR3RHA1_9PLEO</name>
<evidence type="ECO:0000313" key="5">
    <source>
        <dbReference type="EMBL" id="KAL1603819.1"/>
    </source>
</evidence>
<protein>
    <submittedName>
        <fullName evidence="5">Uncharacterized protein</fullName>
    </submittedName>
</protein>
<sequence>MRFSTSAIFAAVAIGAQALPQESVQPITQISDGQIQAPPATASAPVASAPAGSYEVPSAPAATEVLPSVTPVPLPSVVPSSGAVVIPSSGYNTPVAPSVPAGTGASSAPYPISSGAVYTNGTVAPTGSASASSSSPAGETTTGSPQPTSGPGNSGAATAFVSMGALFAGLFAFLA</sequence>
<feature type="region of interest" description="Disordered" evidence="2">
    <location>
        <begin position="35"/>
        <end position="54"/>
    </location>
</feature>
<accession>A0ABR3RHA1</accession>
<proteinExistence type="predicted"/>
<keyword evidence="3" id="KW-1133">Transmembrane helix</keyword>
<evidence type="ECO:0000256" key="2">
    <source>
        <dbReference type="SAM" id="MobiDB-lite"/>
    </source>
</evidence>
<dbReference type="Proteomes" id="UP001521785">
    <property type="component" value="Unassembled WGS sequence"/>
</dbReference>
<comment type="caution">
    <text evidence="5">The sequence shown here is derived from an EMBL/GenBank/DDBJ whole genome shotgun (WGS) entry which is preliminary data.</text>
</comment>
<organism evidence="5 6">
    <name type="scientific">Paraconiothyrium brasiliense</name>
    <dbReference type="NCBI Taxonomy" id="300254"/>
    <lineage>
        <taxon>Eukaryota</taxon>
        <taxon>Fungi</taxon>
        <taxon>Dikarya</taxon>
        <taxon>Ascomycota</taxon>
        <taxon>Pezizomycotina</taxon>
        <taxon>Dothideomycetes</taxon>
        <taxon>Pleosporomycetidae</taxon>
        <taxon>Pleosporales</taxon>
        <taxon>Massarineae</taxon>
        <taxon>Didymosphaeriaceae</taxon>
        <taxon>Paraconiothyrium</taxon>
    </lineage>
</organism>
<dbReference type="InterPro" id="IPR000420">
    <property type="entry name" value="Yeast_PIR_rpt"/>
</dbReference>
<reference evidence="5 6" key="1">
    <citation type="submission" date="2024-02" db="EMBL/GenBank/DDBJ databases">
        <title>De novo assembly and annotation of 12 fungi associated with fruit tree decline syndrome in Ontario, Canada.</title>
        <authorList>
            <person name="Sulman M."/>
            <person name="Ellouze W."/>
            <person name="Ilyukhin E."/>
        </authorList>
    </citation>
    <scope>NUCLEOTIDE SEQUENCE [LARGE SCALE GENOMIC DNA]</scope>
    <source>
        <strain evidence="5 6">M42-189</strain>
    </source>
</reference>
<dbReference type="Pfam" id="PF00399">
    <property type="entry name" value="PIR"/>
    <property type="match status" value="1"/>
</dbReference>
<keyword evidence="1 4" id="KW-0732">Signal</keyword>
<keyword evidence="3" id="KW-0812">Transmembrane</keyword>
<feature type="region of interest" description="Disordered" evidence="2">
    <location>
        <begin position="125"/>
        <end position="153"/>
    </location>
</feature>
<evidence type="ECO:0000313" key="6">
    <source>
        <dbReference type="Proteomes" id="UP001521785"/>
    </source>
</evidence>
<evidence type="ECO:0000256" key="3">
    <source>
        <dbReference type="SAM" id="Phobius"/>
    </source>
</evidence>
<feature type="transmembrane region" description="Helical" evidence="3">
    <location>
        <begin position="155"/>
        <end position="174"/>
    </location>
</feature>
<feature type="chain" id="PRO_5045125207" evidence="4">
    <location>
        <begin position="19"/>
        <end position="175"/>
    </location>
</feature>
<dbReference type="PROSITE" id="PS50256">
    <property type="entry name" value="PIR_REPEAT_2"/>
    <property type="match status" value="1"/>
</dbReference>
<keyword evidence="6" id="KW-1185">Reference proteome</keyword>